<evidence type="ECO:0008006" key="3">
    <source>
        <dbReference type="Google" id="ProtNLM"/>
    </source>
</evidence>
<evidence type="ECO:0000313" key="1">
    <source>
        <dbReference type="EMBL" id="MFI7262929.1"/>
    </source>
</evidence>
<name>A0ABW7ZJA1_9ACTN</name>
<proteinExistence type="predicted"/>
<sequence>MDLPDDLLDLLRGPGICFLTTLMPDGGGEQRRTRWQHGLREVRRWDGGAEG</sequence>
<gene>
    <name evidence="1" type="ORF">ACIBP4_11575</name>
</gene>
<dbReference type="Proteomes" id="UP001612812">
    <property type="component" value="Unassembled WGS sequence"/>
</dbReference>
<evidence type="ECO:0000313" key="2">
    <source>
        <dbReference type="Proteomes" id="UP001612812"/>
    </source>
</evidence>
<dbReference type="RefSeq" id="WP_396768854.1">
    <property type="nucleotide sequence ID" value="NZ_JBITLA010000003.1"/>
</dbReference>
<reference evidence="1 2" key="1">
    <citation type="submission" date="2024-10" db="EMBL/GenBank/DDBJ databases">
        <title>The Natural Products Discovery Center: Release of the First 8490 Sequenced Strains for Exploring Actinobacteria Biosynthetic Diversity.</title>
        <authorList>
            <person name="Kalkreuter E."/>
            <person name="Kautsar S.A."/>
            <person name="Yang D."/>
            <person name="Bader C.D."/>
            <person name="Teijaro C.N."/>
            <person name="Fluegel L."/>
            <person name="Davis C.M."/>
            <person name="Simpson J.R."/>
            <person name="Lauterbach L."/>
            <person name="Steele A.D."/>
            <person name="Gui C."/>
            <person name="Meng S."/>
            <person name="Li G."/>
            <person name="Viehrig K."/>
            <person name="Ye F."/>
            <person name="Su P."/>
            <person name="Kiefer A.F."/>
            <person name="Nichols A."/>
            <person name="Cepeda A.J."/>
            <person name="Yan W."/>
            <person name="Fan B."/>
            <person name="Jiang Y."/>
            <person name="Adhikari A."/>
            <person name="Zheng C.-J."/>
            <person name="Schuster L."/>
            <person name="Cowan T.M."/>
            <person name="Smanski M.J."/>
            <person name="Chevrette M.G."/>
            <person name="De Carvalho L.P.S."/>
            <person name="Shen B."/>
        </authorList>
    </citation>
    <scope>NUCLEOTIDE SEQUENCE [LARGE SCALE GENOMIC DNA]</scope>
    <source>
        <strain evidence="1 2">NPDC049845</strain>
    </source>
</reference>
<comment type="caution">
    <text evidence="1">The sequence shown here is derived from an EMBL/GenBank/DDBJ whole genome shotgun (WGS) entry which is preliminary data.</text>
</comment>
<protein>
    <recommendedName>
        <fullName evidence="3">Pyridoxamine 5'-phosphate oxidase</fullName>
    </recommendedName>
</protein>
<keyword evidence="2" id="KW-1185">Reference proteome</keyword>
<accession>A0ABW7ZJA1</accession>
<organism evidence="1 2">
    <name type="scientific">Micromonospora maritima</name>
    <dbReference type="NCBI Taxonomy" id="986711"/>
    <lineage>
        <taxon>Bacteria</taxon>
        <taxon>Bacillati</taxon>
        <taxon>Actinomycetota</taxon>
        <taxon>Actinomycetes</taxon>
        <taxon>Micromonosporales</taxon>
        <taxon>Micromonosporaceae</taxon>
        <taxon>Micromonospora</taxon>
    </lineage>
</organism>
<dbReference type="EMBL" id="JBITLE010000003">
    <property type="protein sequence ID" value="MFI7262929.1"/>
    <property type="molecule type" value="Genomic_DNA"/>
</dbReference>